<dbReference type="EMBL" id="CP053923">
    <property type="protein sequence ID" value="QNT68444.1"/>
    <property type="molecule type" value="Genomic_DNA"/>
</dbReference>
<protein>
    <submittedName>
        <fullName evidence="1">Uncharacterized protein</fullName>
    </submittedName>
</protein>
<gene>
    <name evidence="1" type="ORF">HQ394_02530</name>
</gene>
<evidence type="ECO:0000313" key="1">
    <source>
        <dbReference type="EMBL" id="QNT68444.1"/>
    </source>
</evidence>
<organism evidence="1 2">
    <name type="scientific">Defluviicoccus vanus</name>
    <dbReference type="NCBI Taxonomy" id="111831"/>
    <lineage>
        <taxon>Bacteria</taxon>
        <taxon>Pseudomonadati</taxon>
        <taxon>Pseudomonadota</taxon>
        <taxon>Alphaproteobacteria</taxon>
        <taxon>Rhodospirillales</taxon>
        <taxon>Rhodospirillaceae</taxon>
        <taxon>Defluviicoccus</taxon>
    </lineage>
</organism>
<keyword evidence="2" id="KW-1185">Reference proteome</keyword>
<dbReference type="AlphaFoldDB" id="A0A7H1MYA8"/>
<dbReference type="KEGG" id="dvn:HQ394_02530"/>
<accession>A0A7H1MYA8</accession>
<dbReference type="Proteomes" id="UP000516369">
    <property type="component" value="Chromosome"/>
</dbReference>
<dbReference type="RefSeq" id="WP_190261881.1">
    <property type="nucleotide sequence ID" value="NZ_CP053923.1"/>
</dbReference>
<proteinExistence type="predicted"/>
<name>A0A7H1MYA8_9PROT</name>
<sequence>MIPISGEPGADLLLTRRDGRAAEIAHRQEVADEQRITQLRRRLVDGLPLMLAGERE</sequence>
<evidence type="ECO:0000313" key="2">
    <source>
        <dbReference type="Proteomes" id="UP000516369"/>
    </source>
</evidence>
<reference evidence="1 2" key="1">
    <citation type="submission" date="2020-05" db="EMBL/GenBank/DDBJ databases">
        <title>Complete closed genome sequence of Defluviicoccus vanus.</title>
        <authorList>
            <person name="Bessarab I."/>
            <person name="Arumugam K."/>
            <person name="Maszenan A.M."/>
            <person name="Seviour R.J."/>
            <person name="Williams R.B."/>
        </authorList>
    </citation>
    <scope>NUCLEOTIDE SEQUENCE [LARGE SCALE GENOMIC DNA]</scope>
    <source>
        <strain evidence="1 2">Ben 114</strain>
    </source>
</reference>